<dbReference type="OrthoDB" id="2514203at2759"/>
<reference evidence="2" key="1">
    <citation type="submission" date="2021-03" db="EMBL/GenBank/DDBJ databases">
        <title>Draft genome sequence of rust myrtle Austropuccinia psidii MF-1, a brazilian biotype.</title>
        <authorList>
            <person name="Quecine M.C."/>
            <person name="Pachon D.M.R."/>
            <person name="Bonatelli M.L."/>
            <person name="Correr F.H."/>
            <person name="Franceschini L.M."/>
            <person name="Leite T.F."/>
            <person name="Margarido G.R.A."/>
            <person name="Almeida C.A."/>
            <person name="Ferrarezi J.A."/>
            <person name="Labate C.A."/>
        </authorList>
    </citation>
    <scope>NUCLEOTIDE SEQUENCE</scope>
    <source>
        <strain evidence="2">MF-1</strain>
    </source>
</reference>
<dbReference type="Proteomes" id="UP000765509">
    <property type="component" value="Unassembled WGS sequence"/>
</dbReference>
<proteinExistence type="predicted"/>
<accession>A0A9Q3BA79</accession>
<comment type="caution">
    <text evidence="2">The sequence shown here is derived from an EMBL/GenBank/DDBJ whole genome shotgun (WGS) entry which is preliminary data.</text>
</comment>
<gene>
    <name evidence="2" type="ORF">O181_001210</name>
</gene>
<dbReference type="AlphaFoldDB" id="A0A9Q3BA79"/>
<organism evidence="2 3">
    <name type="scientific">Austropuccinia psidii MF-1</name>
    <dbReference type="NCBI Taxonomy" id="1389203"/>
    <lineage>
        <taxon>Eukaryota</taxon>
        <taxon>Fungi</taxon>
        <taxon>Dikarya</taxon>
        <taxon>Basidiomycota</taxon>
        <taxon>Pucciniomycotina</taxon>
        <taxon>Pucciniomycetes</taxon>
        <taxon>Pucciniales</taxon>
        <taxon>Sphaerophragmiaceae</taxon>
        <taxon>Austropuccinia</taxon>
    </lineage>
</organism>
<dbReference type="Pfam" id="PF17921">
    <property type="entry name" value="Integrase_H2C2"/>
    <property type="match status" value="1"/>
</dbReference>
<evidence type="ECO:0000313" key="2">
    <source>
        <dbReference type="EMBL" id="MBW0461495.1"/>
    </source>
</evidence>
<name>A0A9Q3BA79_9BASI</name>
<dbReference type="InterPro" id="IPR041588">
    <property type="entry name" value="Integrase_H2C2"/>
</dbReference>
<keyword evidence="3" id="KW-1185">Reference proteome</keyword>
<sequence length="154" mass="18417">MSEDRTKERTESTAWWPQWEQELREYINTCERCQKANRRYEKKEEFCGSQTLRGVFQQKPSVSSLIKPYHQAGENKFPSRNKTHSTQEIVKVEDSHDQVKKIMISRKIRLNGKDHKQYLVRFKNHTDYKDKYLAEDSIPDCDLHLRILRASGWA</sequence>
<evidence type="ECO:0000259" key="1">
    <source>
        <dbReference type="Pfam" id="PF17921"/>
    </source>
</evidence>
<feature type="domain" description="Integrase zinc-binding" evidence="1">
    <location>
        <begin position="4"/>
        <end position="38"/>
    </location>
</feature>
<evidence type="ECO:0000313" key="3">
    <source>
        <dbReference type="Proteomes" id="UP000765509"/>
    </source>
</evidence>
<protein>
    <recommendedName>
        <fullName evidence="1">Integrase zinc-binding domain-containing protein</fullName>
    </recommendedName>
</protein>
<dbReference type="Gene3D" id="1.10.340.70">
    <property type="match status" value="1"/>
</dbReference>
<dbReference type="EMBL" id="AVOT02000167">
    <property type="protein sequence ID" value="MBW0461495.1"/>
    <property type="molecule type" value="Genomic_DNA"/>
</dbReference>